<dbReference type="PANTHER" id="PTHR36124:SF1">
    <property type="entry name" value="ER-BOUND OXYGENASE MPAB_MPAB'_RUBBER OXYGENASE CATALYTIC DOMAIN-CONTAINING PROTEIN"/>
    <property type="match status" value="1"/>
</dbReference>
<accession>A0ABR0EEL0</accession>
<evidence type="ECO:0000313" key="2">
    <source>
        <dbReference type="Proteomes" id="UP001305779"/>
    </source>
</evidence>
<proteinExistence type="predicted"/>
<comment type="caution">
    <text evidence="1">The sequence shown here is derived from an EMBL/GenBank/DDBJ whole genome shotgun (WGS) entry which is preliminary data.</text>
</comment>
<sequence length="358" mass="40492">MTNNGAHPIIRDLQQLDFPVAFEAGLSASLVRPFGLPSVSAVFAKTKQFANVDIASKRTADTACLVIDMSHYPPESERACAALSRTNYIHQQYQKAGLIKNDDLLHTLALLAWLPVRFIQRWEWRELDEAEIYAVGVYWKSIGDAMSISYEPMENFGTPGPAKDGIEFMEKLRVWSEQYEVDNMKAHPLNAKAVEETEVVLLYGMTGSFRHIGRKALSAAMDERMRNALMYPKPGLLIYGIVHGYLQLRLYLTYLALPRTEPHLRSTEQPDTFGRYFRTTWAAQPWYVQPTDKNRNGIKAWITQLRGLPLPGDAGLKSDGYKAEEIGPKRFEGKGLKEFEEEKALLMASNRGGCPFAR</sequence>
<dbReference type="EMBL" id="JAXOVC010000006">
    <property type="protein sequence ID" value="KAK4499735.1"/>
    <property type="molecule type" value="Genomic_DNA"/>
</dbReference>
<organism evidence="1 2">
    <name type="scientific">Zasmidium cellare</name>
    <name type="common">Wine cellar mold</name>
    <name type="synonym">Racodium cellare</name>
    <dbReference type="NCBI Taxonomy" id="395010"/>
    <lineage>
        <taxon>Eukaryota</taxon>
        <taxon>Fungi</taxon>
        <taxon>Dikarya</taxon>
        <taxon>Ascomycota</taxon>
        <taxon>Pezizomycotina</taxon>
        <taxon>Dothideomycetes</taxon>
        <taxon>Dothideomycetidae</taxon>
        <taxon>Mycosphaerellales</taxon>
        <taxon>Mycosphaerellaceae</taxon>
        <taxon>Zasmidium</taxon>
    </lineage>
</organism>
<dbReference type="PANTHER" id="PTHR36124">
    <property type="match status" value="1"/>
</dbReference>
<name>A0ABR0EEL0_ZASCE</name>
<dbReference type="Proteomes" id="UP001305779">
    <property type="component" value="Unassembled WGS sequence"/>
</dbReference>
<keyword evidence="2" id="KW-1185">Reference proteome</keyword>
<evidence type="ECO:0008006" key="3">
    <source>
        <dbReference type="Google" id="ProtNLM"/>
    </source>
</evidence>
<reference evidence="1 2" key="1">
    <citation type="journal article" date="2023" name="G3 (Bethesda)">
        <title>A chromosome-level genome assembly of Zasmidium syzygii isolated from banana leaves.</title>
        <authorList>
            <person name="van Westerhoven A.C."/>
            <person name="Mehrabi R."/>
            <person name="Talebi R."/>
            <person name="Steentjes M.B.F."/>
            <person name="Corcolon B."/>
            <person name="Chong P.A."/>
            <person name="Kema G.H.J."/>
            <person name="Seidl M.F."/>
        </authorList>
    </citation>
    <scope>NUCLEOTIDE SEQUENCE [LARGE SCALE GENOMIC DNA]</scope>
    <source>
        <strain evidence="1 2">P124</strain>
    </source>
</reference>
<dbReference type="InterPro" id="IPR046366">
    <property type="entry name" value="MPAB"/>
</dbReference>
<protein>
    <recommendedName>
        <fullName evidence="3">ER-bound oxygenase mpaB/mpaB'/Rubber oxygenase catalytic domain-containing protein</fullName>
    </recommendedName>
</protein>
<evidence type="ECO:0000313" key="1">
    <source>
        <dbReference type="EMBL" id="KAK4499735.1"/>
    </source>
</evidence>
<gene>
    <name evidence="1" type="ORF">PRZ48_007921</name>
</gene>